<sequence>MNSAQAPETPRERRNRLARESYARQRSSLTFEQLERQRAQQCKTYRCHTETESNEQAEYRRKTQRATYTNHNNAAHAQMYDTNSVFRHCLGPMDIECSQCRALHWIEKK</sequence>
<keyword evidence="2" id="KW-1185">Reference proteome</keyword>
<dbReference type="Proteomes" id="UP000789366">
    <property type="component" value="Unassembled WGS sequence"/>
</dbReference>
<gene>
    <name evidence="1" type="ORF">SPELUC_LOCUS2739</name>
</gene>
<evidence type="ECO:0000313" key="2">
    <source>
        <dbReference type="Proteomes" id="UP000789366"/>
    </source>
</evidence>
<name>A0ACA9KXR5_9GLOM</name>
<organism evidence="1 2">
    <name type="scientific">Cetraspora pellucida</name>
    <dbReference type="NCBI Taxonomy" id="1433469"/>
    <lineage>
        <taxon>Eukaryota</taxon>
        <taxon>Fungi</taxon>
        <taxon>Fungi incertae sedis</taxon>
        <taxon>Mucoromycota</taxon>
        <taxon>Glomeromycotina</taxon>
        <taxon>Glomeromycetes</taxon>
        <taxon>Diversisporales</taxon>
        <taxon>Gigasporaceae</taxon>
        <taxon>Cetraspora</taxon>
    </lineage>
</organism>
<protein>
    <submittedName>
        <fullName evidence="1">11515_t:CDS:1</fullName>
    </submittedName>
</protein>
<evidence type="ECO:0000313" key="1">
    <source>
        <dbReference type="EMBL" id="CAG8495048.1"/>
    </source>
</evidence>
<dbReference type="EMBL" id="CAJVPW010001923">
    <property type="protein sequence ID" value="CAG8495048.1"/>
    <property type="molecule type" value="Genomic_DNA"/>
</dbReference>
<reference evidence="1" key="1">
    <citation type="submission" date="2021-06" db="EMBL/GenBank/DDBJ databases">
        <authorList>
            <person name="Kallberg Y."/>
            <person name="Tangrot J."/>
            <person name="Rosling A."/>
        </authorList>
    </citation>
    <scope>NUCLEOTIDE SEQUENCE</scope>
    <source>
        <strain evidence="1">28 12/20/2015</strain>
    </source>
</reference>
<accession>A0ACA9KXR5</accession>
<comment type="caution">
    <text evidence="1">The sequence shown here is derived from an EMBL/GenBank/DDBJ whole genome shotgun (WGS) entry which is preliminary data.</text>
</comment>
<proteinExistence type="predicted"/>